<dbReference type="EMBL" id="VFPM01000001">
    <property type="protein sequence ID" value="TQM64905.1"/>
    <property type="molecule type" value="Genomic_DNA"/>
</dbReference>
<evidence type="ECO:0000259" key="3">
    <source>
        <dbReference type="Pfam" id="PF01471"/>
    </source>
</evidence>
<name>A0A543I2U7_9MICO</name>
<feature type="domain" description="Peptidoglycan binding-like" evidence="3">
    <location>
        <begin position="172"/>
        <end position="224"/>
    </location>
</feature>
<dbReference type="InterPro" id="IPR002477">
    <property type="entry name" value="Peptidoglycan-bd-like"/>
</dbReference>
<dbReference type="InterPro" id="IPR036365">
    <property type="entry name" value="PGBD-like_sf"/>
</dbReference>
<keyword evidence="4" id="KW-0378">Hydrolase</keyword>
<organism evidence="4 5">
    <name type="scientific">Humibacillus xanthopallidus</name>
    <dbReference type="NCBI Taxonomy" id="412689"/>
    <lineage>
        <taxon>Bacteria</taxon>
        <taxon>Bacillati</taxon>
        <taxon>Actinomycetota</taxon>
        <taxon>Actinomycetes</taxon>
        <taxon>Micrococcales</taxon>
        <taxon>Intrasporangiaceae</taxon>
        <taxon>Humibacillus</taxon>
    </lineage>
</organism>
<dbReference type="Pfam" id="PF01471">
    <property type="entry name" value="PG_binding_1"/>
    <property type="match status" value="2"/>
</dbReference>
<dbReference type="AlphaFoldDB" id="A0A543I2U7"/>
<dbReference type="OrthoDB" id="3719185at2"/>
<proteinExistence type="predicted"/>
<reference evidence="4 5" key="1">
    <citation type="submission" date="2019-06" db="EMBL/GenBank/DDBJ databases">
        <title>Genome sequencing of plant associated microbes to promote plant fitness in Sorghum bicolor and Oryza sativa.</title>
        <authorList>
            <person name="Coleman-Derr D."/>
        </authorList>
    </citation>
    <scope>NUCLEOTIDE SEQUENCE [LARGE SCALE GENOMIC DNA]</scope>
    <source>
        <strain evidence="4 5">KV-663</strain>
    </source>
</reference>
<protein>
    <submittedName>
        <fullName evidence="4">Peptidoglycan hydrolase-like protein with peptidoglycan-binding domain</fullName>
    </submittedName>
</protein>
<sequence>MARRTTPASTRRHAAAGSGLAVVMLLGTLTACGTSPAPPSSASAVTATADAVGPDASVTTATRSVTSAGQASTEPAHADVQGECERTLTAYPVLEPGAKGPAVRALQCFLDDADYGPVIVDGVYGRQTRAAVARVESGFEGAPPHPGRIDRGMWVLLISRALGTATLREGATGPEVTTLQRALRAAGGTLEVDGVFGPQTRRAVTQFQKANSITADGVVGEETYFFLKSGGVTTRG</sequence>
<feature type="signal peptide" evidence="2">
    <location>
        <begin position="1"/>
        <end position="31"/>
    </location>
</feature>
<accession>A0A543I2U7</accession>
<dbReference type="PROSITE" id="PS51257">
    <property type="entry name" value="PROKAR_LIPOPROTEIN"/>
    <property type="match status" value="1"/>
</dbReference>
<gene>
    <name evidence="4" type="ORF">FBY41_1287</name>
</gene>
<comment type="caution">
    <text evidence="4">The sequence shown here is derived from an EMBL/GenBank/DDBJ whole genome shotgun (WGS) entry which is preliminary data.</text>
</comment>
<feature type="region of interest" description="Disordered" evidence="1">
    <location>
        <begin position="60"/>
        <end position="81"/>
    </location>
</feature>
<evidence type="ECO:0000256" key="2">
    <source>
        <dbReference type="SAM" id="SignalP"/>
    </source>
</evidence>
<dbReference type="Proteomes" id="UP000316747">
    <property type="component" value="Unassembled WGS sequence"/>
</dbReference>
<keyword evidence="2" id="KW-0732">Signal</keyword>
<dbReference type="RefSeq" id="WP_141842481.1">
    <property type="nucleotide sequence ID" value="NZ_VFPM01000001.1"/>
</dbReference>
<keyword evidence="5" id="KW-1185">Reference proteome</keyword>
<dbReference type="GO" id="GO:0016787">
    <property type="term" value="F:hydrolase activity"/>
    <property type="evidence" value="ECO:0007669"/>
    <property type="project" value="UniProtKB-KW"/>
</dbReference>
<dbReference type="Gene3D" id="1.10.101.10">
    <property type="entry name" value="PGBD-like superfamily/PGBD"/>
    <property type="match status" value="2"/>
</dbReference>
<dbReference type="InterPro" id="IPR036366">
    <property type="entry name" value="PGBDSf"/>
</dbReference>
<evidence type="ECO:0000313" key="4">
    <source>
        <dbReference type="EMBL" id="TQM64905.1"/>
    </source>
</evidence>
<evidence type="ECO:0000256" key="1">
    <source>
        <dbReference type="SAM" id="MobiDB-lite"/>
    </source>
</evidence>
<evidence type="ECO:0000313" key="5">
    <source>
        <dbReference type="Proteomes" id="UP000316747"/>
    </source>
</evidence>
<feature type="domain" description="Peptidoglycan binding-like" evidence="3">
    <location>
        <begin position="100"/>
        <end position="134"/>
    </location>
</feature>
<feature type="chain" id="PRO_5039135412" evidence="2">
    <location>
        <begin position="32"/>
        <end position="236"/>
    </location>
</feature>
<dbReference type="SUPFAM" id="SSF47090">
    <property type="entry name" value="PGBD-like"/>
    <property type="match status" value="2"/>
</dbReference>